<dbReference type="InterPro" id="IPR018490">
    <property type="entry name" value="cNMP-bd_dom_sf"/>
</dbReference>
<evidence type="ECO:0000313" key="2">
    <source>
        <dbReference type="EMBL" id="POY37193.1"/>
    </source>
</evidence>
<dbReference type="InterPro" id="IPR014710">
    <property type="entry name" value="RmlC-like_jellyroll"/>
</dbReference>
<feature type="domain" description="Cyclic nucleotide-binding" evidence="1">
    <location>
        <begin position="31"/>
        <end position="114"/>
    </location>
</feature>
<reference evidence="2 3" key="1">
    <citation type="submission" date="2018-01" db="EMBL/GenBank/DDBJ databases">
        <authorList>
            <person name="Gaut B.S."/>
            <person name="Morton B.R."/>
            <person name="Clegg M.T."/>
            <person name="Duvall M.R."/>
        </authorList>
    </citation>
    <scope>NUCLEOTIDE SEQUENCE [LARGE SCALE GENOMIC DNA]</scope>
    <source>
        <strain evidence="2 3">HR-AV</strain>
    </source>
</reference>
<dbReference type="EMBL" id="PQVF01000005">
    <property type="protein sequence ID" value="POY37193.1"/>
    <property type="molecule type" value="Genomic_DNA"/>
</dbReference>
<comment type="caution">
    <text evidence="2">The sequence shown here is derived from an EMBL/GenBank/DDBJ whole genome shotgun (WGS) entry which is preliminary data.</text>
</comment>
<keyword evidence="3" id="KW-1185">Reference proteome</keyword>
<dbReference type="AlphaFoldDB" id="A0A2S5A515"/>
<dbReference type="Gene3D" id="2.60.120.10">
    <property type="entry name" value="Jelly Rolls"/>
    <property type="match status" value="1"/>
</dbReference>
<evidence type="ECO:0000313" key="3">
    <source>
        <dbReference type="Proteomes" id="UP000236893"/>
    </source>
</evidence>
<dbReference type="RefSeq" id="WP_103788803.1">
    <property type="nucleotide sequence ID" value="NZ_PQVF01000005.1"/>
</dbReference>
<protein>
    <submittedName>
        <fullName evidence="2">CarD family transcriptional regulator</fullName>
    </submittedName>
</protein>
<name>A0A2S5A515_9SPHI</name>
<dbReference type="InterPro" id="IPR000595">
    <property type="entry name" value="cNMP-bd_dom"/>
</dbReference>
<sequence length="197" mass="22876">MEALFNSITSRYGISFTAEEKTFISSVCTIKSFNKKEYLLRAGEREKYMRWVISGATRMFYEEAGNEVDVLFTFENDFITACASLLSDEVSAYSIQALEDVQLIYIRKDDLQHLYDISKNAERLGRLTMEELFLAREERERSLRCDEAAQRYLNLLKHAPELIQRVPQKYIASFLGITPESLSRIRKTLTKPAFLNL</sequence>
<dbReference type="CDD" id="cd00038">
    <property type="entry name" value="CAP_ED"/>
    <property type="match status" value="1"/>
</dbReference>
<dbReference type="SUPFAM" id="SSF51206">
    <property type="entry name" value="cAMP-binding domain-like"/>
    <property type="match status" value="1"/>
</dbReference>
<gene>
    <name evidence="2" type="ORF">C3K47_09060</name>
</gene>
<organism evidence="2 3">
    <name type="scientific">Solitalea longa</name>
    <dbReference type="NCBI Taxonomy" id="2079460"/>
    <lineage>
        <taxon>Bacteria</taxon>
        <taxon>Pseudomonadati</taxon>
        <taxon>Bacteroidota</taxon>
        <taxon>Sphingobacteriia</taxon>
        <taxon>Sphingobacteriales</taxon>
        <taxon>Sphingobacteriaceae</taxon>
        <taxon>Solitalea</taxon>
    </lineage>
</organism>
<accession>A0A2S5A515</accession>
<dbReference type="Pfam" id="PF00027">
    <property type="entry name" value="cNMP_binding"/>
    <property type="match status" value="1"/>
</dbReference>
<dbReference type="PROSITE" id="PS50042">
    <property type="entry name" value="CNMP_BINDING_3"/>
    <property type="match status" value="1"/>
</dbReference>
<evidence type="ECO:0000259" key="1">
    <source>
        <dbReference type="PROSITE" id="PS50042"/>
    </source>
</evidence>
<dbReference type="Proteomes" id="UP000236893">
    <property type="component" value="Unassembled WGS sequence"/>
</dbReference>
<proteinExistence type="predicted"/>
<dbReference type="OrthoDB" id="663011at2"/>